<dbReference type="InterPro" id="IPR011250">
    <property type="entry name" value="OMP/PagP_B-barrel"/>
</dbReference>
<evidence type="ECO:0000256" key="1">
    <source>
        <dbReference type="SAM" id="SignalP"/>
    </source>
</evidence>
<name>A0ABW1EIF5_9BACT</name>
<evidence type="ECO:0000313" key="3">
    <source>
        <dbReference type="Proteomes" id="UP001596091"/>
    </source>
</evidence>
<comment type="caution">
    <text evidence="2">The sequence shown here is derived from an EMBL/GenBank/DDBJ whole genome shotgun (WGS) entry which is preliminary data.</text>
</comment>
<dbReference type="EMBL" id="JBHSPH010000007">
    <property type="protein sequence ID" value="MFC5863883.1"/>
    <property type="molecule type" value="Genomic_DNA"/>
</dbReference>
<protein>
    <submittedName>
        <fullName evidence="2">Porin family protein</fullName>
    </submittedName>
</protein>
<keyword evidence="3" id="KW-1185">Reference proteome</keyword>
<gene>
    <name evidence="2" type="ORF">ACFPT7_16360</name>
</gene>
<sequence>MSNRGSLPLRLRVSYLALPAALLFVAGSFPAIAQSQNNDNFSSSSQGLVAFDADPALPASPSPAMAAGQNGTYGYHSNNWSSRLAFEAGGGGNAPIGNDQPFITWGGNFTVGAGYKFTDRLSALIEYQFMDNKLPGGLIADAGAEGGHAHIWSLTVDPVFDLFPKAKNSVYVTGGGGFYRKVTSFTDPEEVEECYYFCGIGYENVVVSHFSSNQGGVNGGIGFTHRLGDSSMGYSNMKLYAEARYVWINTPGLDQTDGLGTTGLIPVTLGVRW</sequence>
<evidence type="ECO:0000313" key="2">
    <source>
        <dbReference type="EMBL" id="MFC5863883.1"/>
    </source>
</evidence>
<feature type="chain" id="PRO_5046557349" evidence="1">
    <location>
        <begin position="34"/>
        <end position="273"/>
    </location>
</feature>
<reference evidence="3" key="1">
    <citation type="journal article" date="2019" name="Int. J. Syst. Evol. Microbiol.">
        <title>The Global Catalogue of Microorganisms (GCM) 10K type strain sequencing project: providing services to taxonomists for standard genome sequencing and annotation.</title>
        <authorList>
            <consortium name="The Broad Institute Genomics Platform"/>
            <consortium name="The Broad Institute Genome Sequencing Center for Infectious Disease"/>
            <person name="Wu L."/>
            <person name="Ma J."/>
        </authorList>
    </citation>
    <scope>NUCLEOTIDE SEQUENCE [LARGE SCALE GENOMIC DNA]</scope>
    <source>
        <strain evidence="3">JCM 4087</strain>
    </source>
</reference>
<keyword evidence="1" id="KW-0732">Signal</keyword>
<organism evidence="2 3">
    <name type="scientific">Acidicapsa dinghuensis</name>
    <dbReference type="NCBI Taxonomy" id="2218256"/>
    <lineage>
        <taxon>Bacteria</taxon>
        <taxon>Pseudomonadati</taxon>
        <taxon>Acidobacteriota</taxon>
        <taxon>Terriglobia</taxon>
        <taxon>Terriglobales</taxon>
        <taxon>Acidobacteriaceae</taxon>
        <taxon>Acidicapsa</taxon>
    </lineage>
</organism>
<feature type="signal peptide" evidence="1">
    <location>
        <begin position="1"/>
        <end position="33"/>
    </location>
</feature>
<dbReference type="Proteomes" id="UP001596091">
    <property type="component" value="Unassembled WGS sequence"/>
</dbReference>
<proteinExistence type="predicted"/>
<accession>A0ABW1EIF5</accession>
<dbReference type="Gene3D" id="2.40.160.20">
    <property type="match status" value="1"/>
</dbReference>
<dbReference type="RefSeq" id="WP_263342232.1">
    <property type="nucleotide sequence ID" value="NZ_JAGSYH010000010.1"/>
</dbReference>
<dbReference type="SUPFAM" id="SSF56925">
    <property type="entry name" value="OMPA-like"/>
    <property type="match status" value="1"/>
</dbReference>